<gene>
    <name evidence="4" type="ORF">SAMN02746065_108109</name>
</gene>
<evidence type="ECO:0000259" key="3">
    <source>
        <dbReference type="PROSITE" id="PS50977"/>
    </source>
</evidence>
<sequence>MGITERKHQGKRNSRQAIIKAARKVFSQKGFNRATVEEITSQAKLSPGTLYLHFKNKEELYTFLSIAVLKRFSSKIKDIVGCAIPVEEKTERYFDLFMDVYDHDPNILINLFHLQSGEALHHLSDEVMQQLKKYSALAYGSVVSTIKEGIEAGVYINECPMALADIVWGSYAGVVLWVNSKHLLNDQKDFVKSTLKIAFRIILQGMKRK</sequence>
<dbReference type="SUPFAM" id="SSF48498">
    <property type="entry name" value="Tetracyclin repressor-like, C-terminal domain"/>
    <property type="match status" value="1"/>
</dbReference>
<dbReference type="STRING" id="1121400.SAMN02746065_108109"/>
<dbReference type="PANTHER" id="PTHR43479:SF11">
    <property type="entry name" value="ACREF_ENVCD OPERON REPRESSOR-RELATED"/>
    <property type="match status" value="1"/>
</dbReference>
<dbReference type="PANTHER" id="PTHR43479">
    <property type="entry name" value="ACREF/ENVCD OPERON REPRESSOR-RELATED"/>
    <property type="match status" value="1"/>
</dbReference>
<dbReference type="InterPro" id="IPR036271">
    <property type="entry name" value="Tet_transcr_reg_TetR-rel_C_sf"/>
</dbReference>
<reference evidence="4 5" key="1">
    <citation type="submission" date="2017-04" db="EMBL/GenBank/DDBJ databases">
        <authorList>
            <person name="Afonso C.L."/>
            <person name="Miller P.J."/>
            <person name="Scott M.A."/>
            <person name="Spackman E."/>
            <person name="Goraichik I."/>
            <person name="Dimitrov K.M."/>
            <person name="Suarez D.L."/>
            <person name="Swayne D.E."/>
        </authorList>
    </citation>
    <scope>NUCLEOTIDE SEQUENCE [LARGE SCALE GENOMIC DNA]</scope>
    <source>
        <strain evidence="4 5">DSM 3385</strain>
    </source>
</reference>
<dbReference type="PRINTS" id="PR00455">
    <property type="entry name" value="HTHTETR"/>
</dbReference>
<organism evidence="4 5">
    <name type="scientific">Desulfocicer vacuolatum DSM 3385</name>
    <dbReference type="NCBI Taxonomy" id="1121400"/>
    <lineage>
        <taxon>Bacteria</taxon>
        <taxon>Pseudomonadati</taxon>
        <taxon>Thermodesulfobacteriota</taxon>
        <taxon>Desulfobacteria</taxon>
        <taxon>Desulfobacterales</taxon>
        <taxon>Desulfobacteraceae</taxon>
        <taxon>Desulfocicer</taxon>
    </lineage>
</organism>
<dbReference type="Gene3D" id="1.10.357.10">
    <property type="entry name" value="Tetracycline Repressor, domain 2"/>
    <property type="match status" value="1"/>
</dbReference>
<dbReference type="RefSeq" id="WP_084068617.1">
    <property type="nucleotide sequence ID" value="NZ_FWXY01000008.1"/>
</dbReference>
<feature type="DNA-binding region" description="H-T-H motif" evidence="2">
    <location>
        <begin position="35"/>
        <end position="54"/>
    </location>
</feature>
<dbReference type="GO" id="GO:0003677">
    <property type="term" value="F:DNA binding"/>
    <property type="evidence" value="ECO:0007669"/>
    <property type="project" value="UniProtKB-UniRule"/>
</dbReference>
<keyword evidence="5" id="KW-1185">Reference proteome</keyword>
<dbReference type="SUPFAM" id="SSF46689">
    <property type="entry name" value="Homeodomain-like"/>
    <property type="match status" value="1"/>
</dbReference>
<evidence type="ECO:0000256" key="2">
    <source>
        <dbReference type="PROSITE-ProRule" id="PRU00335"/>
    </source>
</evidence>
<dbReference type="InterPro" id="IPR001647">
    <property type="entry name" value="HTH_TetR"/>
</dbReference>
<proteinExistence type="predicted"/>
<dbReference type="InterPro" id="IPR023772">
    <property type="entry name" value="DNA-bd_HTH_TetR-type_CS"/>
</dbReference>
<feature type="domain" description="HTH tetR-type" evidence="3">
    <location>
        <begin position="12"/>
        <end position="72"/>
    </location>
</feature>
<accession>A0A1W2BHQ3</accession>
<dbReference type="AlphaFoldDB" id="A0A1W2BHQ3"/>
<dbReference type="PROSITE" id="PS50977">
    <property type="entry name" value="HTH_TETR_2"/>
    <property type="match status" value="1"/>
</dbReference>
<dbReference type="Proteomes" id="UP000192418">
    <property type="component" value="Unassembled WGS sequence"/>
</dbReference>
<dbReference type="InterPro" id="IPR050624">
    <property type="entry name" value="HTH-type_Tx_Regulator"/>
</dbReference>
<evidence type="ECO:0000313" key="4">
    <source>
        <dbReference type="EMBL" id="SMC72505.1"/>
    </source>
</evidence>
<dbReference type="OrthoDB" id="5419598at2"/>
<dbReference type="Pfam" id="PF00440">
    <property type="entry name" value="TetR_N"/>
    <property type="match status" value="1"/>
</dbReference>
<dbReference type="EMBL" id="FWXY01000008">
    <property type="protein sequence ID" value="SMC72505.1"/>
    <property type="molecule type" value="Genomic_DNA"/>
</dbReference>
<keyword evidence="1 2" id="KW-0238">DNA-binding</keyword>
<evidence type="ECO:0000256" key="1">
    <source>
        <dbReference type="ARBA" id="ARBA00023125"/>
    </source>
</evidence>
<name>A0A1W2BHQ3_9BACT</name>
<dbReference type="PROSITE" id="PS01081">
    <property type="entry name" value="HTH_TETR_1"/>
    <property type="match status" value="1"/>
</dbReference>
<protein>
    <submittedName>
        <fullName evidence="4">Transcriptional regulator, TetR family</fullName>
    </submittedName>
</protein>
<dbReference type="InterPro" id="IPR009057">
    <property type="entry name" value="Homeodomain-like_sf"/>
</dbReference>
<evidence type="ECO:0000313" key="5">
    <source>
        <dbReference type="Proteomes" id="UP000192418"/>
    </source>
</evidence>
<dbReference type="Gene3D" id="1.10.10.60">
    <property type="entry name" value="Homeodomain-like"/>
    <property type="match status" value="1"/>
</dbReference>